<dbReference type="InterPro" id="IPR010989">
    <property type="entry name" value="SNARE"/>
</dbReference>
<dbReference type="Pfam" id="PF14523">
    <property type="entry name" value="Syntaxin_2"/>
    <property type="match status" value="1"/>
</dbReference>
<dbReference type="PROSITE" id="PS50192">
    <property type="entry name" value="T_SNARE"/>
    <property type="match status" value="1"/>
</dbReference>
<evidence type="ECO:0000256" key="2">
    <source>
        <dbReference type="SAM" id="MobiDB-lite"/>
    </source>
</evidence>
<dbReference type="PANTHER" id="PTHR19957:SF38">
    <property type="entry name" value="LD27581P"/>
    <property type="match status" value="1"/>
</dbReference>
<protein>
    <recommendedName>
        <fullName evidence="4">t-SNARE coiled-coil homology domain-containing protein</fullName>
    </recommendedName>
</protein>
<dbReference type="Pfam" id="PF05739">
    <property type="entry name" value="SNARE"/>
    <property type="match status" value="1"/>
</dbReference>
<dbReference type="SMART" id="SM00397">
    <property type="entry name" value="t_SNARE"/>
    <property type="match status" value="1"/>
</dbReference>
<dbReference type="EMBL" id="ADBJ01000031">
    <property type="protein sequence ID" value="EFA79923.1"/>
    <property type="molecule type" value="Genomic_DNA"/>
</dbReference>
<dbReference type="GO" id="GO:0005484">
    <property type="term" value="F:SNAP receptor activity"/>
    <property type="evidence" value="ECO:0007669"/>
    <property type="project" value="TreeGrafter"/>
</dbReference>
<gene>
    <name evidence="5" type="ORF">PPL_06743</name>
</gene>
<name>D3BFK9_HETP5</name>
<dbReference type="Proteomes" id="UP000001396">
    <property type="component" value="Unassembled WGS sequence"/>
</dbReference>
<dbReference type="GO" id="GO:0006886">
    <property type="term" value="P:intracellular protein transport"/>
    <property type="evidence" value="ECO:0007669"/>
    <property type="project" value="TreeGrafter"/>
</dbReference>
<accession>D3BFK9</accession>
<evidence type="ECO:0000313" key="5">
    <source>
        <dbReference type="EMBL" id="EFA79923.1"/>
    </source>
</evidence>
<dbReference type="GO" id="GO:0006906">
    <property type="term" value="P:vesicle fusion"/>
    <property type="evidence" value="ECO:0007669"/>
    <property type="project" value="TreeGrafter"/>
</dbReference>
<keyword evidence="6" id="KW-1185">Reference proteome</keyword>
<dbReference type="AlphaFoldDB" id="D3BFK9"/>
<dbReference type="PANTHER" id="PTHR19957">
    <property type="entry name" value="SYNTAXIN"/>
    <property type="match status" value="1"/>
</dbReference>
<dbReference type="GO" id="GO:0048278">
    <property type="term" value="P:vesicle docking"/>
    <property type="evidence" value="ECO:0007669"/>
    <property type="project" value="TreeGrafter"/>
</dbReference>
<dbReference type="InterPro" id="IPR000727">
    <property type="entry name" value="T_SNARE_dom"/>
</dbReference>
<dbReference type="GO" id="GO:0031201">
    <property type="term" value="C:SNARE complex"/>
    <property type="evidence" value="ECO:0007669"/>
    <property type="project" value="TreeGrafter"/>
</dbReference>
<dbReference type="CDD" id="cd15840">
    <property type="entry name" value="SNARE_Qa"/>
    <property type="match status" value="1"/>
</dbReference>
<comment type="caution">
    <text evidence="5">The sequence shown here is derived from an EMBL/GenBank/DDBJ whole genome shotgun (WGS) entry which is preliminary data.</text>
</comment>
<keyword evidence="3" id="KW-0472">Membrane</keyword>
<keyword evidence="3" id="KW-1133">Transmembrane helix</keyword>
<organism evidence="5 6">
    <name type="scientific">Heterostelium pallidum (strain ATCC 26659 / Pp 5 / PN500)</name>
    <name type="common">Cellular slime mold</name>
    <name type="synonym">Polysphondylium pallidum</name>
    <dbReference type="NCBI Taxonomy" id="670386"/>
    <lineage>
        <taxon>Eukaryota</taxon>
        <taxon>Amoebozoa</taxon>
        <taxon>Evosea</taxon>
        <taxon>Eumycetozoa</taxon>
        <taxon>Dictyostelia</taxon>
        <taxon>Acytosteliales</taxon>
        <taxon>Acytosteliaceae</taxon>
        <taxon>Heterostelium</taxon>
    </lineage>
</organism>
<dbReference type="InParanoid" id="D3BFK9"/>
<feature type="compositionally biased region" description="Polar residues" evidence="2">
    <location>
        <begin position="30"/>
        <end position="51"/>
    </location>
</feature>
<feature type="region of interest" description="Disordered" evidence="2">
    <location>
        <begin position="1"/>
        <end position="53"/>
    </location>
</feature>
<evidence type="ECO:0000256" key="1">
    <source>
        <dbReference type="ARBA" id="ARBA00009063"/>
    </source>
</evidence>
<reference evidence="5 6" key="1">
    <citation type="journal article" date="2011" name="Genome Res.">
        <title>Phylogeny-wide analysis of social amoeba genomes highlights ancient origins for complex intercellular communication.</title>
        <authorList>
            <person name="Heidel A.J."/>
            <person name="Lawal H.M."/>
            <person name="Felder M."/>
            <person name="Schilde C."/>
            <person name="Helps N.R."/>
            <person name="Tunggal B."/>
            <person name="Rivero F."/>
            <person name="John U."/>
            <person name="Schleicher M."/>
            <person name="Eichinger L."/>
            <person name="Platzer M."/>
            <person name="Noegel A.A."/>
            <person name="Schaap P."/>
            <person name="Gloeckner G."/>
        </authorList>
    </citation>
    <scope>NUCLEOTIDE SEQUENCE [LARGE SCALE GENOMIC DNA]</scope>
    <source>
        <strain evidence="6">ATCC 26659 / Pp 5 / PN500</strain>
    </source>
</reference>
<feature type="compositionally biased region" description="Low complexity" evidence="2">
    <location>
        <begin position="1"/>
        <end position="20"/>
    </location>
</feature>
<dbReference type="STRING" id="670386.D3BFK9"/>
<keyword evidence="3" id="KW-0812">Transmembrane</keyword>
<evidence type="ECO:0000259" key="4">
    <source>
        <dbReference type="PROSITE" id="PS50192"/>
    </source>
</evidence>
<dbReference type="GeneID" id="31362224"/>
<proteinExistence type="inferred from homology"/>
<feature type="domain" description="T-SNARE coiled-coil homology" evidence="4">
    <location>
        <begin position="235"/>
        <end position="297"/>
    </location>
</feature>
<evidence type="ECO:0000313" key="6">
    <source>
        <dbReference type="Proteomes" id="UP000001396"/>
    </source>
</evidence>
<dbReference type="InterPro" id="IPR045242">
    <property type="entry name" value="Syntaxin"/>
</dbReference>
<evidence type="ECO:0000256" key="3">
    <source>
        <dbReference type="SAM" id="Phobius"/>
    </source>
</evidence>
<comment type="similarity">
    <text evidence="1">Belongs to the syntaxin family.</text>
</comment>
<sequence length="332" mass="38204">MNNNNSSYNNNYNNYNNNYNRSGYEHGGSYQYNNGYPNSGVGNSNGYQQDRSGGGSNDIYKCIEYQDLTKAIQQINNSISNLSYLVQQIGTQRDNQETRQKIRSCVSTTTQLISKESPKAKTLNSLAIKSQDQRTKLAYQKLVKEFNNGLKQFKELAQVVTKKERETPIPFSTTQHQQQSSNVISPHQQQQQYRGNQQQIPYYEEADKLEETQSLMEATRRQQLAQIESEREYQYSIIQEREQGIREIEKSIQEIGEIFADLHTMVINDGYLLNNIESNIYAASENTHEGVMQIKKASQYQRSARTKLCWLALILFIVAGVLALILYLSLRK</sequence>
<dbReference type="GO" id="GO:0012505">
    <property type="term" value="C:endomembrane system"/>
    <property type="evidence" value="ECO:0007669"/>
    <property type="project" value="TreeGrafter"/>
</dbReference>
<feature type="transmembrane region" description="Helical" evidence="3">
    <location>
        <begin position="310"/>
        <end position="330"/>
    </location>
</feature>
<dbReference type="Gene3D" id="1.20.5.110">
    <property type="match status" value="1"/>
</dbReference>
<dbReference type="Gene3D" id="1.20.58.70">
    <property type="match status" value="1"/>
</dbReference>
<dbReference type="OMA" id="LMTYTKQ"/>
<dbReference type="InterPro" id="IPR006011">
    <property type="entry name" value="Syntaxin_N"/>
</dbReference>
<dbReference type="SUPFAM" id="SSF47661">
    <property type="entry name" value="t-snare proteins"/>
    <property type="match status" value="1"/>
</dbReference>
<dbReference type="RefSeq" id="XP_020432043.1">
    <property type="nucleotide sequence ID" value="XM_020577595.1"/>
</dbReference>
<dbReference type="GO" id="GO:0000149">
    <property type="term" value="F:SNARE binding"/>
    <property type="evidence" value="ECO:0007669"/>
    <property type="project" value="TreeGrafter"/>
</dbReference>